<protein>
    <submittedName>
        <fullName evidence="1">Uncharacterized protein</fullName>
    </submittedName>
</protein>
<dbReference type="EMBL" id="KK207830">
    <property type="protein sequence ID" value="EZF53155.1"/>
    <property type="molecule type" value="Genomic_DNA"/>
</dbReference>
<proteinExistence type="predicted"/>
<gene>
    <name evidence="1" type="ORF">H103_03841</name>
</gene>
<accession>A0A022W419</accession>
<evidence type="ECO:0000313" key="1">
    <source>
        <dbReference type="EMBL" id="EZF53155.1"/>
    </source>
</evidence>
<dbReference type="Proteomes" id="UP000023758">
    <property type="component" value="Unassembled WGS sequence"/>
</dbReference>
<organism evidence="1">
    <name type="scientific">Trichophyton rubrum CBS 288.86</name>
    <dbReference type="NCBI Taxonomy" id="1215330"/>
    <lineage>
        <taxon>Eukaryota</taxon>
        <taxon>Fungi</taxon>
        <taxon>Dikarya</taxon>
        <taxon>Ascomycota</taxon>
        <taxon>Pezizomycotina</taxon>
        <taxon>Eurotiomycetes</taxon>
        <taxon>Eurotiomycetidae</taxon>
        <taxon>Onygenales</taxon>
        <taxon>Arthrodermataceae</taxon>
        <taxon>Trichophyton</taxon>
    </lineage>
</organism>
<sequence length="184" mass="20558">MQGRLRQAEYRDDSGIDVENLAGARPGRRAEVLGEVPRTRHVANNALLLGRAEHSCNISLLGSRFPDKHCADRTSRNPGRLSACAGQGYTGSPLCRSNTKPPTSLVRPSPSSEKLKLGVSIYILRNIPSFIYCRDEWLVTESQQKTLYDQVPDLQTCSRSIYSVLEWEMESVVALQFYIMPSKS</sequence>
<dbReference type="HOGENOM" id="CLU_1340417_0_0_1"/>
<dbReference type="AlphaFoldDB" id="A0A022W419"/>
<name>A0A022W419_TRIRU</name>
<reference evidence="1" key="1">
    <citation type="submission" date="2014-02" db="EMBL/GenBank/DDBJ databases">
        <title>The Genome Sequence of Trichophyton rubrum (morphotype fischeri) CBS 288.86.</title>
        <authorList>
            <consortium name="The Broad Institute Genomics Platform"/>
            <person name="Cuomo C.A."/>
            <person name="White T.C."/>
            <person name="Graser Y."/>
            <person name="Martinez-Rossi N."/>
            <person name="Heitman J."/>
            <person name="Young S.K."/>
            <person name="Zeng Q."/>
            <person name="Gargeya S."/>
            <person name="Abouelleil A."/>
            <person name="Alvarado L."/>
            <person name="Chapman S.B."/>
            <person name="Gainer-Dewar J."/>
            <person name="Goldberg J."/>
            <person name="Griggs A."/>
            <person name="Gujja S."/>
            <person name="Hansen M."/>
            <person name="Howarth C."/>
            <person name="Imamovic A."/>
            <person name="Larimer J."/>
            <person name="Martinez D."/>
            <person name="Murphy C."/>
            <person name="Pearson M.D."/>
            <person name="Persinoti G."/>
            <person name="Poon T."/>
            <person name="Priest M."/>
            <person name="Roberts A.D."/>
            <person name="Saif S."/>
            <person name="Shea T.D."/>
            <person name="Sykes S.N."/>
            <person name="Wortman J."/>
            <person name="Nusbaum C."/>
            <person name="Birren B."/>
        </authorList>
    </citation>
    <scope>NUCLEOTIDE SEQUENCE [LARGE SCALE GENOMIC DNA]</scope>
    <source>
        <strain evidence="1">CBS 288.86</strain>
    </source>
</reference>